<evidence type="ECO:0000313" key="1">
    <source>
        <dbReference type="EMBL" id="CAF1207963.1"/>
    </source>
</evidence>
<proteinExistence type="predicted"/>
<accession>A0A814WXW9</accession>
<evidence type="ECO:0000313" key="2">
    <source>
        <dbReference type="Proteomes" id="UP000663891"/>
    </source>
</evidence>
<protein>
    <submittedName>
        <fullName evidence="1">Uncharacterized protein</fullName>
    </submittedName>
</protein>
<gene>
    <name evidence="1" type="ORF">VCS650_LOCUS26014</name>
</gene>
<dbReference type="AlphaFoldDB" id="A0A814WXW9"/>
<comment type="caution">
    <text evidence="1">The sequence shown here is derived from an EMBL/GenBank/DDBJ whole genome shotgun (WGS) entry which is preliminary data.</text>
</comment>
<dbReference type="EMBL" id="CAJNON010000342">
    <property type="protein sequence ID" value="CAF1207963.1"/>
    <property type="molecule type" value="Genomic_DNA"/>
</dbReference>
<organism evidence="1 2">
    <name type="scientific">Adineta steineri</name>
    <dbReference type="NCBI Taxonomy" id="433720"/>
    <lineage>
        <taxon>Eukaryota</taxon>
        <taxon>Metazoa</taxon>
        <taxon>Spiralia</taxon>
        <taxon>Gnathifera</taxon>
        <taxon>Rotifera</taxon>
        <taxon>Eurotatoria</taxon>
        <taxon>Bdelloidea</taxon>
        <taxon>Adinetida</taxon>
        <taxon>Adinetidae</taxon>
        <taxon>Adineta</taxon>
    </lineage>
</organism>
<name>A0A814WXW9_9BILA</name>
<sequence>MPDEDDNQQINEEEIDLNPMSVLVASEWLPQIGDANSFFIPQQLSDISRTSSTTSTDYCIEQDHNVQTI</sequence>
<dbReference type="OrthoDB" id="3026777at2759"/>
<dbReference type="Proteomes" id="UP000663891">
    <property type="component" value="Unassembled WGS sequence"/>
</dbReference>
<reference evidence="1" key="1">
    <citation type="submission" date="2021-02" db="EMBL/GenBank/DDBJ databases">
        <authorList>
            <person name="Nowell W R."/>
        </authorList>
    </citation>
    <scope>NUCLEOTIDE SEQUENCE</scope>
</reference>